<keyword evidence="2" id="KW-0653">Protein transport</keyword>
<comment type="similarity">
    <text evidence="1 2">Belongs to the SEC23/SEC24 family. SEC23 subfamily.</text>
</comment>
<evidence type="ECO:0000313" key="7">
    <source>
        <dbReference type="EMBL" id="GAB1222591.1"/>
    </source>
</evidence>
<proteinExistence type="inferred from homology"/>
<evidence type="ECO:0000313" key="8">
    <source>
        <dbReference type="Proteomes" id="UP001628156"/>
    </source>
</evidence>
<keyword evidence="8" id="KW-1185">Reference proteome</keyword>
<dbReference type="InterPro" id="IPR036174">
    <property type="entry name" value="Znf_Sec23_Sec24_sf"/>
</dbReference>
<keyword evidence="2" id="KW-0813">Transport</keyword>
<comment type="function">
    <text evidence="2">Component of the coat protein complex II (COPII) which promotes the formation of transport vesicles from the endoplasmic reticulum (ER). The coat has two main functions, the physical deformation of the endoplasmic reticulum membrane into vesicles and the selection of cargo molecules.</text>
</comment>
<evidence type="ECO:0000259" key="4">
    <source>
        <dbReference type="Pfam" id="PF04811"/>
    </source>
</evidence>
<dbReference type="Gene3D" id="2.30.30.380">
    <property type="entry name" value="Zn-finger domain of Sec23/24"/>
    <property type="match status" value="1"/>
</dbReference>
<keyword evidence="2" id="KW-0862">Zinc</keyword>
<keyword evidence="2" id="KW-0472">Membrane</keyword>
<dbReference type="SUPFAM" id="SSF81811">
    <property type="entry name" value="Helical domain of Sec23/24"/>
    <property type="match status" value="1"/>
</dbReference>
<dbReference type="Gene3D" id="3.40.20.10">
    <property type="entry name" value="Severin"/>
    <property type="match status" value="1"/>
</dbReference>
<dbReference type="Pfam" id="PF04811">
    <property type="entry name" value="Sec23_trunk"/>
    <property type="match status" value="1"/>
</dbReference>
<feature type="domain" description="Sec23/Sec24 trunk" evidence="4">
    <location>
        <begin position="113"/>
        <end position="354"/>
    </location>
</feature>
<comment type="subcellular location">
    <subcellularLocation>
        <location evidence="2">Cytoplasmic vesicle</location>
        <location evidence="2">COPII-coated vesicle membrane</location>
        <topology evidence="2">Peripheral membrane protein</topology>
        <orientation evidence="2">Cytoplasmic side</orientation>
    </subcellularLocation>
    <subcellularLocation>
        <location evidence="2">Endoplasmic reticulum membrane</location>
        <topology evidence="2">Peripheral membrane protein</topology>
        <orientation evidence="2">Cytoplasmic side</orientation>
    </subcellularLocation>
</comment>
<accession>A0ABQ0DIC3</accession>
<dbReference type="Gene3D" id="2.60.40.1670">
    <property type="entry name" value="beta-sandwich domain of Sec23/24"/>
    <property type="match status" value="1"/>
</dbReference>
<keyword evidence="2" id="KW-0963">Cytoplasm</keyword>
<dbReference type="InterPro" id="IPR036175">
    <property type="entry name" value="Sec23/24_helical_dom_sf"/>
</dbReference>
<feature type="domain" description="Sec23/Sec24 helical" evidence="5">
    <location>
        <begin position="485"/>
        <end position="583"/>
    </location>
</feature>
<name>A0ABQ0DIC3_9EUKA</name>
<dbReference type="Proteomes" id="UP001628156">
    <property type="component" value="Unassembled WGS sequence"/>
</dbReference>
<evidence type="ECO:0000259" key="5">
    <source>
        <dbReference type="Pfam" id="PF04815"/>
    </source>
</evidence>
<reference evidence="7 8" key="1">
    <citation type="journal article" date="2019" name="PLoS Negl. Trop. Dis.">
        <title>Whole genome sequencing of Entamoeba nuttalli reveals mammalian host-related molecular signatures and a novel octapeptide-repeat surface protein.</title>
        <authorList>
            <person name="Tanaka M."/>
            <person name="Makiuchi T."/>
            <person name="Komiyama T."/>
            <person name="Shiina T."/>
            <person name="Osaki K."/>
            <person name="Tachibana H."/>
        </authorList>
    </citation>
    <scope>NUCLEOTIDE SEQUENCE [LARGE SCALE GENOMIC DNA]</scope>
    <source>
        <strain evidence="7 8">P19-061405</strain>
    </source>
</reference>
<dbReference type="InterPro" id="IPR037364">
    <property type="entry name" value="Sec23"/>
</dbReference>
<feature type="domain" description="Gelsolin-like" evidence="3">
    <location>
        <begin position="597"/>
        <end position="685"/>
    </location>
</feature>
<dbReference type="InterPro" id="IPR036465">
    <property type="entry name" value="vWFA_dom_sf"/>
</dbReference>
<dbReference type="Gene3D" id="1.20.120.730">
    <property type="entry name" value="Sec23/Sec24 helical domain"/>
    <property type="match status" value="1"/>
</dbReference>
<dbReference type="InterPro" id="IPR029006">
    <property type="entry name" value="ADF-H/Gelsolin-like_dom_sf"/>
</dbReference>
<comment type="caution">
    <text evidence="7">The sequence shown here is derived from an EMBL/GenBank/DDBJ whole genome shotgun (WGS) entry which is preliminary data.</text>
</comment>
<sequence length="726" mass="82426">MNIDQIEEQDGVRLTWNVWPSTKGEAQKYLDIPLGLVYQPLHGHISTNNQLELNQSYRIQCQCGCYINSWCSRDTSIWVCPICNSRYPLPPDPRTYSSTTIEYVSLPQTPQDTSLLFVIDTTAPQNELDALKTTITLALASVPSNVFVGLIVYGKHISVYDMSSQQCPRAYVLSGSKSYTAVQLTSILSTKVINQLLAPLSECELTFMSILDDLTHDEWPVSEGHRPLRCNGSVISVASSLLESRNVCGTIEFFITGPCTFGPGMIVSDDLKEQMRTHADITQERVKYLVSAETYYKEIASRLNEKSISCNIFSCSMDQIGILEMSSLCQMTNGYITMYESYMHETLSETLQRMLQGEDTLNNKYCYSIEVYCSKEIKPRSCIGHVTTSENKEGYSSLLSLPEEFGVPGNKFKTSTVDPHSSFVFLFDIVNPDTNPLDSNRQGIIQLVSKYMDTLGRRYIRVTTICRLFTSISSEGLNRMSAGFDQETAAVVMARCASFKADAETGRDAMRWLDRALLRTCNKFGEFRKDDPSSFNLNSNFSILPQFMYHLRRSHFLQVFNCSPDETRTFRTALMRENVINSLIMIQPTLDCYKVGQEAKPVLLSMQSVESDSILLLDTFFYIVVFRGEAVADWMKQKLEEQPEYAGLKEFYQKPEDDAREMAKERIPSPRIYVCNRYSGHQRFLMTILDPAVTPGQNQKDIIVTEDVTLKVFMEHLRRLSVKGNI</sequence>
<dbReference type="InterPro" id="IPR007123">
    <property type="entry name" value="Gelsolin-like_dom"/>
</dbReference>
<dbReference type="Pfam" id="PF00626">
    <property type="entry name" value="Gelsolin"/>
    <property type="match status" value="1"/>
</dbReference>
<keyword evidence="2" id="KW-0968">Cytoplasmic vesicle</keyword>
<organism evidence="7 8">
    <name type="scientific">Entamoeba nuttalli</name>
    <dbReference type="NCBI Taxonomy" id="412467"/>
    <lineage>
        <taxon>Eukaryota</taxon>
        <taxon>Amoebozoa</taxon>
        <taxon>Evosea</taxon>
        <taxon>Archamoebae</taxon>
        <taxon>Mastigamoebida</taxon>
        <taxon>Entamoebidae</taxon>
        <taxon>Entamoeba</taxon>
    </lineage>
</organism>
<dbReference type="Pfam" id="PF04815">
    <property type="entry name" value="Sec23_helical"/>
    <property type="match status" value="1"/>
</dbReference>
<keyword evidence="2" id="KW-0256">Endoplasmic reticulum</keyword>
<keyword evidence="2" id="KW-0479">Metal-binding</keyword>
<protein>
    <recommendedName>
        <fullName evidence="2">Protein transport protein SEC23</fullName>
    </recommendedName>
</protein>
<dbReference type="SUPFAM" id="SSF53300">
    <property type="entry name" value="vWA-like"/>
    <property type="match status" value="1"/>
</dbReference>
<dbReference type="InterPro" id="IPR006896">
    <property type="entry name" value="Sec23/24_trunk_dom"/>
</dbReference>
<dbReference type="InterPro" id="IPR012990">
    <property type="entry name" value="Beta-sandwich_Sec23_24"/>
</dbReference>
<dbReference type="Pfam" id="PF08033">
    <property type="entry name" value="Sec23_BS"/>
    <property type="match status" value="1"/>
</dbReference>
<keyword evidence="2" id="KW-0931">ER-Golgi transport</keyword>
<dbReference type="SUPFAM" id="SSF82754">
    <property type="entry name" value="C-terminal, gelsolin-like domain of Sec23/24"/>
    <property type="match status" value="1"/>
</dbReference>
<dbReference type="PANTHER" id="PTHR11141">
    <property type="entry name" value="PROTEIN TRANSPORT PROTEIN SEC23"/>
    <property type="match status" value="1"/>
</dbReference>
<evidence type="ECO:0000259" key="6">
    <source>
        <dbReference type="Pfam" id="PF08033"/>
    </source>
</evidence>
<dbReference type="InterPro" id="IPR006900">
    <property type="entry name" value="Sec23/24_helical_dom"/>
</dbReference>
<dbReference type="EMBL" id="BAAFRS010000118">
    <property type="protein sequence ID" value="GAB1222591.1"/>
    <property type="molecule type" value="Genomic_DNA"/>
</dbReference>
<dbReference type="InterPro" id="IPR036180">
    <property type="entry name" value="Gelsolin-like_dom_sf"/>
</dbReference>
<evidence type="ECO:0000256" key="2">
    <source>
        <dbReference type="RuleBase" id="RU365030"/>
    </source>
</evidence>
<dbReference type="PANTHER" id="PTHR11141:SF0">
    <property type="entry name" value="PROTEIN TRANSPORT PROTEIN SEC23"/>
    <property type="match status" value="1"/>
</dbReference>
<evidence type="ECO:0000259" key="3">
    <source>
        <dbReference type="Pfam" id="PF00626"/>
    </source>
</evidence>
<gene>
    <name evidence="7" type="ORF">ENUP19_0118G0031</name>
</gene>
<feature type="domain" description="Sec23/Sec24 beta-sandwich" evidence="6">
    <location>
        <begin position="365"/>
        <end position="469"/>
    </location>
</feature>
<dbReference type="SUPFAM" id="SSF81995">
    <property type="entry name" value="beta-sandwich domain of Sec23/24"/>
    <property type="match status" value="1"/>
</dbReference>
<evidence type="ECO:0000256" key="1">
    <source>
        <dbReference type="ARBA" id="ARBA00009210"/>
    </source>
</evidence>
<dbReference type="Gene3D" id="3.40.50.410">
    <property type="entry name" value="von Willebrand factor, type A domain"/>
    <property type="match status" value="1"/>
</dbReference>
<dbReference type="SUPFAM" id="SSF82919">
    <property type="entry name" value="Zn-finger domain of Sec23/24"/>
    <property type="match status" value="1"/>
</dbReference>